<evidence type="ECO:0000313" key="2">
    <source>
        <dbReference type="EMBL" id="QGW82698.1"/>
    </source>
</evidence>
<evidence type="ECO:0000259" key="1">
    <source>
        <dbReference type="Pfam" id="PF00582"/>
    </source>
</evidence>
<evidence type="ECO:0000313" key="3">
    <source>
        <dbReference type="Proteomes" id="UP000425817"/>
    </source>
</evidence>
<dbReference type="Pfam" id="PF00582">
    <property type="entry name" value="Usp"/>
    <property type="match status" value="1"/>
</dbReference>
<reference evidence="2 3" key="1">
    <citation type="submission" date="2019-12" db="EMBL/GenBank/DDBJ databases">
        <title>Hybrid Genome Assemblies of two High G+C Isolates from Undergraduate Microbiology Courses.</title>
        <authorList>
            <person name="Ne Ville C.J."/>
            <person name="Enright D."/>
            <person name="Hernandez I."/>
            <person name="Dodsworth J."/>
            <person name="Orwin P.M."/>
        </authorList>
    </citation>
    <scope>NUCLEOTIDE SEQUENCE [LARGE SCALE GENOMIC DNA]</scope>
    <source>
        <strain evidence="2 3">CSUSB</strain>
    </source>
</reference>
<dbReference type="Proteomes" id="UP000425817">
    <property type="component" value="Chromosome"/>
</dbReference>
<dbReference type="SUPFAM" id="SSF52402">
    <property type="entry name" value="Adenine nucleotide alpha hydrolases-like"/>
    <property type="match status" value="1"/>
</dbReference>
<accession>A0A6I6HH29</accession>
<dbReference type="Gene3D" id="3.40.50.620">
    <property type="entry name" value="HUPs"/>
    <property type="match status" value="1"/>
</dbReference>
<dbReference type="CDD" id="cd00293">
    <property type="entry name" value="USP-like"/>
    <property type="match status" value="1"/>
</dbReference>
<gene>
    <name evidence="2" type="ORF">GOQ09_14445</name>
</gene>
<organism evidence="2 3">
    <name type="scientific">Variovorax paradoxus</name>
    <dbReference type="NCBI Taxonomy" id="34073"/>
    <lineage>
        <taxon>Bacteria</taxon>
        <taxon>Pseudomonadati</taxon>
        <taxon>Pseudomonadota</taxon>
        <taxon>Betaproteobacteria</taxon>
        <taxon>Burkholderiales</taxon>
        <taxon>Comamonadaceae</taxon>
        <taxon>Variovorax</taxon>
    </lineage>
</organism>
<dbReference type="AlphaFoldDB" id="A0A6I6HH29"/>
<dbReference type="RefSeq" id="WP_157614040.1">
    <property type="nucleotide sequence ID" value="NZ_CP046622.1"/>
</dbReference>
<name>A0A6I6HH29_VARPD</name>
<sequence length="145" mass="15649">MRRRILVPIDPTDPARTRSAVDQVVRICQREPVAVRLLRVQPVVSGHVAMFFDAQELRELQEGAGAEELEFARNLLAMAGISCSTTVVIGRSAEAIVAAARDFGCDRIVFGREEPSLAGRIFGSLAQQVRQLSGASGGNFQIIGS</sequence>
<proteinExistence type="predicted"/>
<dbReference type="EMBL" id="CP046622">
    <property type="protein sequence ID" value="QGW82698.1"/>
    <property type="molecule type" value="Genomic_DNA"/>
</dbReference>
<dbReference type="InterPro" id="IPR006016">
    <property type="entry name" value="UspA"/>
</dbReference>
<dbReference type="OrthoDB" id="5512223at2"/>
<feature type="domain" description="UspA" evidence="1">
    <location>
        <begin position="1"/>
        <end position="131"/>
    </location>
</feature>
<dbReference type="InterPro" id="IPR014729">
    <property type="entry name" value="Rossmann-like_a/b/a_fold"/>
</dbReference>
<protein>
    <submittedName>
        <fullName evidence="2">Universal stress protein</fullName>
    </submittedName>
</protein>